<evidence type="ECO:0000256" key="2">
    <source>
        <dbReference type="SAM" id="Phobius"/>
    </source>
</evidence>
<comment type="caution">
    <text evidence="3">The sequence shown here is derived from an EMBL/GenBank/DDBJ whole genome shotgun (WGS) entry which is preliminary data.</text>
</comment>
<keyword evidence="2" id="KW-1133">Transmembrane helix</keyword>
<dbReference type="EMBL" id="JAPMSZ010000004">
    <property type="protein sequence ID" value="KAJ5104856.1"/>
    <property type="molecule type" value="Genomic_DNA"/>
</dbReference>
<feature type="transmembrane region" description="Helical" evidence="2">
    <location>
        <begin position="128"/>
        <end position="152"/>
    </location>
</feature>
<organism evidence="3 4">
    <name type="scientific">Penicillium alfredii</name>
    <dbReference type="NCBI Taxonomy" id="1506179"/>
    <lineage>
        <taxon>Eukaryota</taxon>
        <taxon>Fungi</taxon>
        <taxon>Dikarya</taxon>
        <taxon>Ascomycota</taxon>
        <taxon>Pezizomycotina</taxon>
        <taxon>Eurotiomycetes</taxon>
        <taxon>Eurotiomycetidae</taxon>
        <taxon>Eurotiales</taxon>
        <taxon>Aspergillaceae</taxon>
        <taxon>Penicillium</taxon>
    </lineage>
</organism>
<keyword evidence="4" id="KW-1185">Reference proteome</keyword>
<protein>
    <submittedName>
        <fullName evidence="3">Uncharacterized protein</fullName>
    </submittedName>
</protein>
<sequence length="236" mass="25144">MATPDTNPSQTPSISSPQTNPLPFYDSNFTTSNTNNTTSNNKNNNESSISSIRQTLKTLLSHLPPALTTALTNLLTLSTQHPHLSTFILSQTLCAAIPLLLFFFGVIITALVAVVIAVVIFVDASQLVLIPVLMMSSVFATVIWGWSWAVYLGGSWVLRVCSGSGQRGREGEGEREVEGRMDWLDEGGTGGGAGETGQKYDRGKDGATTNIKLETADIATELGSVPEKGVGEPSEK</sequence>
<reference evidence="3" key="2">
    <citation type="journal article" date="2023" name="IMA Fungus">
        <title>Comparative genomic study of the Penicillium genus elucidates a diverse pangenome and 15 lateral gene transfer events.</title>
        <authorList>
            <person name="Petersen C."/>
            <person name="Sorensen T."/>
            <person name="Nielsen M.R."/>
            <person name="Sondergaard T.E."/>
            <person name="Sorensen J.L."/>
            <person name="Fitzpatrick D.A."/>
            <person name="Frisvad J.C."/>
            <person name="Nielsen K.L."/>
        </authorList>
    </citation>
    <scope>NUCLEOTIDE SEQUENCE</scope>
    <source>
        <strain evidence="3">IBT 34128</strain>
    </source>
</reference>
<dbReference type="Proteomes" id="UP001141434">
    <property type="component" value="Unassembled WGS sequence"/>
</dbReference>
<keyword evidence="2" id="KW-0472">Membrane</keyword>
<evidence type="ECO:0000313" key="4">
    <source>
        <dbReference type="Proteomes" id="UP001141434"/>
    </source>
</evidence>
<feature type="compositionally biased region" description="Basic and acidic residues" evidence="1">
    <location>
        <begin position="167"/>
        <end position="183"/>
    </location>
</feature>
<feature type="transmembrane region" description="Helical" evidence="2">
    <location>
        <begin position="99"/>
        <end position="122"/>
    </location>
</feature>
<dbReference type="GeneID" id="81391953"/>
<dbReference type="OrthoDB" id="4474044at2759"/>
<keyword evidence="2" id="KW-0812">Transmembrane</keyword>
<dbReference type="RefSeq" id="XP_056513852.1">
    <property type="nucleotide sequence ID" value="XM_056652785.1"/>
</dbReference>
<dbReference type="Pfam" id="PF16015">
    <property type="entry name" value="Promethin"/>
    <property type="match status" value="1"/>
</dbReference>
<gene>
    <name evidence="3" type="ORF">NUU61_002203</name>
</gene>
<accession>A0A9W9FR17</accession>
<reference evidence="3" key="1">
    <citation type="submission" date="2022-11" db="EMBL/GenBank/DDBJ databases">
        <authorList>
            <person name="Petersen C."/>
        </authorList>
    </citation>
    <scope>NUCLEOTIDE SEQUENCE</scope>
    <source>
        <strain evidence="3">IBT 34128</strain>
    </source>
</reference>
<feature type="region of interest" description="Disordered" evidence="1">
    <location>
        <begin position="1"/>
        <end position="47"/>
    </location>
</feature>
<name>A0A9W9FR17_9EURO</name>
<feature type="region of interest" description="Disordered" evidence="1">
    <location>
        <begin position="165"/>
        <end position="206"/>
    </location>
</feature>
<evidence type="ECO:0000256" key="1">
    <source>
        <dbReference type="SAM" id="MobiDB-lite"/>
    </source>
</evidence>
<proteinExistence type="predicted"/>
<dbReference type="AlphaFoldDB" id="A0A9W9FR17"/>
<evidence type="ECO:0000313" key="3">
    <source>
        <dbReference type="EMBL" id="KAJ5104856.1"/>
    </source>
</evidence>